<dbReference type="CDD" id="cd10918">
    <property type="entry name" value="CE4_NodB_like_5s_6s"/>
    <property type="match status" value="1"/>
</dbReference>
<dbReference type="GO" id="GO:0016810">
    <property type="term" value="F:hydrolase activity, acting on carbon-nitrogen (but not peptide) bonds"/>
    <property type="evidence" value="ECO:0007669"/>
    <property type="project" value="InterPro"/>
</dbReference>
<dbReference type="AlphaFoldDB" id="A0A1Y1CHX5"/>
<keyword evidence="2" id="KW-0732">Signal</keyword>
<sequence length="311" mass="36650">MLRFKKIAGDILGFVLLLLFKKKGLKKFDKYVLSIYFHNPSSILFKGIIGFLRANNFHFISENEMYKIVVGEQNVHERKVFISFDDAWKGNLKLIPVIEKYQIPISIFTPVKPVVLGNYWWEYVPYLINKYPEITCVEDLKKMRNAERMEYVRQVMAELELNRSSVNRKELEYLHNHPLVTIGSHTYHHPISIKCTDEELAFEYSESKKILESWLNTKINSFAYPNGDYDERDFEFLRKNGYKMAFTTNPNLTQENMGAYEIARVSINTMGGKYENISRMLGLWHQYIQPLQLILKSDKKTLVVQIIDQYS</sequence>
<reference evidence="4 5" key="1">
    <citation type="journal article" date="2018" name="Mar. Genomics">
        <title>Complete genome sequence of Marinifilaceae bacterium strain SPP2, isolated from the Antarctic marine sediment.</title>
        <authorList>
            <person name="Watanabe M."/>
            <person name="Kojima H."/>
            <person name="Fukui M."/>
        </authorList>
    </citation>
    <scope>NUCLEOTIDE SEQUENCE [LARGE SCALE GENOMIC DNA]</scope>
    <source>
        <strain evidence="4 5">SPP2</strain>
    </source>
</reference>
<proteinExistence type="predicted"/>
<comment type="subcellular location">
    <subcellularLocation>
        <location evidence="1">Secreted</location>
    </subcellularLocation>
</comment>
<reference evidence="5" key="2">
    <citation type="journal article" date="2020" name="Antonie Van Leeuwenhoek">
        <title>Labilibaculum antarcticum sp. nov., a novel facultative anaerobic, psychrotorelant bacterium isolated from marine sediment of Antarctica.</title>
        <authorList>
            <person name="Watanabe M."/>
            <person name="Kojima H."/>
            <person name="Fukui M."/>
        </authorList>
    </citation>
    <scope>NUCLEOTIDE SEQUENCE [LARGE SCALE GENOMIC DNA]</scope>
    <source>
        <strain evidence="5">SPP2</strain>
    </source>
</reference>
<dbReference type="SUPFAM" id="SSF88713">
    <property type="entry name" value="Glycoside hydrolase/deacetylase"/>
    <property type="match status" value="1"/>
</dbReference>
<dbReference type="PROSITE" id="PS51677">
    <property type="entry name" value="NODB"/>
    <property type="match status" value="1"/>
</dbReference>
<evidence type="ECO:0000313" key="4">
    <source>
        <dbReference type="EMBL" id="BAX78891.1"/>
    </source>
</evidence>
<dbReference type="OrthoDB" id="9778320at2"/>
<dbReference type="Gene3D" id="3.20.20.370">
    <property type="entry name" value="Glycoside hydrolase/deacetylase"/>
    <property type="match status" value="1"/>
</dbReference>
<dbReference type="EMBL" id="AP018042">
    <property type="protein sequence ID" value="BAX78891.1"/>
    <property type="molecule type" value="Genomic_DNA"/>
</dbReference>
<dbReference type="PANTHER" id="PTHR34216">
    <property type="match status" value="1"/>
</dbReference>
<gene>
    <name evidence="4" type="ORF">ALGA_0498</name>
</gene>
<accession>A0A1Y1CHX5</accession>
<protein>
    <recommendedName>
        <fullName evidence="3">NodB homology domain-containing protein</fullName>
    </recommendedName>
</protein>
<name>A0A1Y1CHX5_9BACT</name>
<evidence type="ECO:0000313" key="5">
    <source>
        <dbReference type="Proteomes" id="UP000218267"/>
    </source>
</evidence>
<dbReference type="InterPro" id="IPR011330">
    <property type="entry name" value="Glyco_hydro/deAcase_b/a-brl"/>
</dbReference>
<organism evidence="4 5">
    <name type="scientific">Labilibaculum antarcticum</name>
    <dbReference type="NCBI Taxonomy" id="1717717"/>
    <lineage>
        <taxon>Bacteria</taxon>
        <taxon>Pseudomonadati</taxon>
        <taxon>Bacteroidota</taxon>
        <taxon>Bacteroidia</taxon>
        <taxon>Marinilabiliales</taxon>
        <taxon>Marinifilaceae</taxon>
        <taxon>Labilibaculum</taxon>
    </lineage>
</organism>
<dbReference type="GO" id="GO:0005975">
    <property type="term" value="P:carbohydrate metabolic process"/>
    <property type="evidence" value="ECO:0007669"/>
    <property type="project" value="InterPro"/>
</dbReference>
<dbReference type="Proteomes" id="UP000218267">
    <property type="component" value="Chromosome"/>
</dbReference>
<dbReference type="PANTHER" id="PTHR34216:SF3">
    <property type="entry name" value="POLY-BETA-1,6-N-ACETYL-D-GLUCOSAMINE N-DEACETYLASE"/>
    <property type="match status" value="1"/>
</dbReference>
<dbReference type="Pfam" id="PF01522">
    <property type="entry name" value="Polysacc_deac_1"/>
    <property type="match status" value="1"/>
</dbReference>
<evidence type="ECO:0000256" key="1">
    <source>
        <dbReference type="ARBA" id="ARBA00004613"/>
    </source>
</evidence>
<dbReference type="KEGG" id="mbas:ALGA_0498"/>
<dbReference type="RefSeq" id="WP_096427804.1">
    <property type="nucleotide sequence ID" value="NZ_AP018042.1"/>
</dbReference>
<evidence type="ECO:0000256" key="2">
    <source>
        <dbReference type="ARBA" id="ARBA00022729"/>
    </source>
</evidence>
<dbReference type="GO" id="GO:0005576">
    <property type="term" value="C:extracellular region"/>
    <property type="evidence" value="ECO:0007669"/>
    <property type="project" value="UniProtKB-SubCell"/>
</dbReference>
<evidence type="ECO:0000259" key="3">
    <source>
        <dbReference type="PROSITE" id="PS51677"/>
    </source>
</evidence>
<feature type="domain" description="NodB homology" evidence="3">
    <location>
        <begin position="78"/>
        <end position="311"/>
    </location>
</feature>
<dbReference type="InterPro" id="IPR051398">
    <property type="entry name" value="Polysacch_Deacetylase"/>
</dbReference>
<dbReference type="InterPro" id="IPR002509">
    <property type="entry name" value="NODB_dom"/>
</dbReference>
<keyword evidence="5" id="KW-1185">Reference proteome</keyword>